<evidence type="ECO:0000313" key="1">
    <source>
        <dbReference type="EMBL" id="QLL59824.1"/>
    </source>
</evidence>
<dbReference type="KEGG" id="efal:FH779_07345"/>
<reference evidence="1 2" key="1">
    <citation type="submission" date="2019-06" db="EMBL/GenBank/DDBJ databases">
        <title>Emergence of pandrug resistant Empedobacter falsenii in China.</title>
        <authorList>
            <person name="Dong N."/>
            <person name="Chen S."/>
            <person name="Zhang R."/>
        </authorList>
    </citation>
    <scope>NUCLEOTIDE SEQUENCE [LARGE SCALE GENOMIC DNA]</scope>
    <source>
        <strain evidence="1 2">1681-1</strain>
    </source>
</reference>
<proteinExistence type="predicted"/>
<name>A0A7H9DXC8_9FLAO</name>
<accession>A0A7H9DXC8</accession>
<evidence type="ECO:0000313" key="2">
    <source>
        <dbReference type="Proteomes" id="UP000510643"/>
    </source>
</evidence>
<dbReference type="EMBL" id="CP040908">
    <property type="protein sequence ID" value="QLL59824.1"/>
    <property type="molecule type" value="Genomic_DNA"/>
</dbReference>
<organism evidence="1 2">
    <name type="scientific">Empedobacter falsenii</name>
    <dbReference type="NCBI Taxonomy" id="343874"/>
    <lineage>
        <taxon>Bacteria</taxon>
        <taxon>Pseudomonadati</taxon>
        <taxon>Bacteroidota</taxon>
        <taxon>Flavobacteriia</taxon>
        <taxon>Flavobacteriales</taxon>
        <taxon>Weeksellaceae</taxon>
        <taxon>Empedobacter</taxon>
    </lineage>
</organism>
<dbReference type="Proteomes" id="UP000510643">
    <property type="component" value="Chromosome"/>
</dbReference>
<keyword evidence="2" id="KW-1185">Reference proteome</keyword>
<sequence length="64" mass="7780">MKSSFRKSVYRYNNQRYHEALNNHTPLDVYFGSADKILEQRASIKQQTITKRRKLYFQEKIINL</sequence>
<protein>
    <submittedName>
        <fullName evidence="1">Transposase</fullName>
    </submittedName>
</protein>
<gene>
    <name evidence="1" type="ORF">FH779_07345</name>
</gene>
<dbReference type="AlphaFoldDB" id="A0A7H9DXC8"/>